<evidence type="ECO:0000313" key="7">
    <source>
        <dbReference type="EMBL" id="GGF51918.1"/>
    </source>
</evidence>
<evidence type="ECO:0000256" key="2">
    <source>
        <dbReference type="ARBA" id="ARBA00022741"/>
    </source>
</evidence>
<dbReference type="InterPro" id="IPR027417">
    <property type="entry name" value="P-loop_NTPase"/>
</dbReference>
<gene>
    <name evidence="7" type="ORF">GCM10011366_19740</name>
</gene>
<accession>A0A917BPJ7</accession>
<dbReference type="PROSITE" id="PS50893">
    <property type="entry name" value="ABC_TRANSPORTER_2"/>
    <property type="match status" value="1"/>
</dbReference>
<keyword evidence="1" id="KW-0813">Transport</keyword>
<evidence type="ECO:0000256" key="1">
    <source>
        <dbReference type="ARBA" id="ARBA00022448"/>
    </source>
</evidence>
<reference evidence="7" key="1">
    <citation type="journal article" date="2014" name="Int. J. Syst. Evol. Microbiol.">
        <title>Complete genome sequence of Corynebacterium casei LMG S-19264T (=DSM 44701T), isolated from a smear-ripened cheese.</title>
        <authorList>
            <consortium name="US DOE Joint Genome Institute (JGI-PGF)"/>
            <person name="Walter F."/>
            <person name="Albersmeier A."/>
            <person name="Kalinowski J."/>
            <person name="Ruckert C."/>
        </authorList>
    </citation>
    <scope>NUCLEOTIDE SEQUENCE</scope>
    <source>
        <strain evidence="7">CGMCC 1.12160</strain>
    </source>
</reference>
<reference evidence="7" key="2">
    <citation type="submission" date="2020-09" db="EMBL/GenBank/DDBJ databases">
        <authorList>
            <person name="Sun Q."/>
            <person name="Zhou Y."/>
        </authorList>
    </citation>
    <scope>NUCLEOTIDE SEQUENCE</scope>
    <source>
        <strain evidence="7">CGMCC 1.12160</strain>
    </source>
</reference>
<dbReference type="PANTHER" id="PTHR42794">
    <property type="entry name" value="HEMIN IMPORT ATP-BINDING PROTEIN HMUV"/>
    <property type="match status" value="1"/>
</dbReference>
<sequence>MSAPPGSLQVRALSWQVAGRLIVDDVRLDLTAGAVTGIVGPNGSGKTSLLHLLAGLLVPTRGEVLLDGRQVRHLRPRERGRRIALVEQKATTDLELRGREVVALGRYAHAHGHRWRPAVRRSATGSPATWPPTTGRPTTWPSGTGRPSPWPSRTGRPTTWPSTTWPSRTGRPSPWPSTEDDAVARALALADVTHLADRRWSTLSGGEQQRLHLARALAQEPDVLLLDEPTNHLDLSHQIDLLQRVRELGRTTVVVLHDLDLAAATCDDLVVMDDGRVVRSGPTADVLQPGLLEDVFAVRTSVRHEDRLRVLWHGLAAKRSAGRTCSVESDAPAGLCAHLHEESGSSRRSSPS</sequence>
<comment type="caution">
    <text evidence="7">The sequence shown here is derived from an EMBL/GenBank/DDBJ whole genome shotgun (WGS) entry which is preliminary data.</text>
</comment>
<evidence type="ECO:0000259" key="6">
    <source>
        <dbReference type="PROSITE" id="PS50893"/>
    </source>
</evidence>
<dbReference type="Gene3D" id="3.40.50.300">
    <property type="entry name" value="P-loop containing nucleotide triphosphate hydrolases"/>
    <property type="match status" value="1"/>
</dbReference>
<dbReference type="GO" id="GO:0005524">
    <property type="term" value="F:ATP binding"/>
    <property type="evidence" value="ECO:0007669"/>
    <property type="project" value="UniProtKB-KW"/>
</dbReference>
<proteinExistence type="predicted"/>
<keyword evidence="8" id="KW-1185">Reference proteome</keyword>
<organism evidence="7 8">
    <name type="scientific">Ornithinimicrobium tianjinense</name>
    <dbReference type="NCBI Taxonomy" id="1195761"/>
    <lineage>
        <taxon>Bacteria</taxon>
        <taxon>Bacillati</taxon>
        <taxon>Actinomycetota</taxon>
        <taxon>Actinomycetes</taxon>
        <taxon>Micrococcales</taxon>
        <taxon>Ornithinimicrobiaceae</taxon>
        <taxon>Ornithinimicrobium</taxon>
    </lineage>
</organism>
<dbReference type="EMBL" id="BMEM01000003">
    <property type="protein sequence ID" value="GGF51918.1"/>
    <property type="molecule type" value="Genomic_DNA"/>
</dbReference>
<feature type="domain" description="ABC transporter" evidence="6">
    <location>
        <begin position="8"/>
        <end position="299"/>
    </location>
</feature>
<dbReference type="Pfam" id="PF00005">
    <property type="entry name" value="ABC_tran"/>
    <property type="match status" value="1"/>
</dbReference>
<keyword evidence="3" id="KW-0067">ATP-binding</keyword>
<evidence type="ECO:0000256" key="3">
    <source>
        <dbReference type="ARBA" id="ARBA00022840"/>
    </source>
</evidence>
<dbReference type="GO" id="GO:0016887">
    <property type="term" value="F:ATP hydrolysis activity"/>
    <property type="evidence" value="ECO:0007669"/>
    <property type="project" value="InterPro"/>
</dbReference>
<evidence type="ECO:0000313" key="8">
    <source>
        <dbReference type="Proteomes" id="UP000605670"/>
    </source>
</evidence>
<keyword evidence="4" id="KW-1278">Translocase</keyword>
<dbReference type="PANTHER" id="PTHR42794:SF1">
    <property type="entry name" value="HEMIN IMPORT ATP-BINDING PROTEIN HMUV"/>
    <property type="match status" value="1"/>
</dbReference>
<dbReference type="InterPro" id="IPR003439">
    <property type="entry name" value="ABC_transporter-like_ATP-bd"/>
</dbReference>
<dbReference type="AlphaFoldDB" id="A0A917BPJ7"/>
<evidence type="ECO:0000256" key="5">
    <source>
        <dbReference type="SAM" id="MobiDB-lite"/>
    </source>
</evidence>
<dbReference type="InterPro" id="IPR003593">
    <property type="entry name" value="AAA+_ATPase"/>
</dbReference>
<dbReference type="RefSeq" id="WP_188430354.1">
    <property type="nucleotide sequence ID" value="NZ_BAABKH010000003.1"/>
</dbReference>
<dbReference type="CDD" id="cd03214">
    <property type="entry name" value="ABC_Iron-Siderophores_B12_Hemin"/>
    <property type="match status" value="1"/>
</dbReference>
<keyword evidence="2" id="KW-0547">Nucleotide-binding</keyword>
<dbReference type="SUPFAM" id="SSF52540">
    <property type="entry name" value="P-loop containing nucleoside triphosphate hydrolases"/>
    <property type="match status" value="1"/>
</dbReference>
<dbReference type="Proteomes" id="UP000605670">
    <property type="component" value="Unassembled WGS sequence"/>
</dbReference>
<protein>
    <recommendedName>
        <fullName evidence="6">ABC transporter domain-containing protein</fullName>
    </recommendedName>
</protein>
<feature type="region of interest" description="Disordered" evidence="5">
    <location>
        <begin position="114"/>
        <end position="179"/>
    </location>
</feature>
<dbReference type="SMART" id="SM00382">
    <property type="entry name" value="AAA"/>
    <property type="match status" value="1"/>
</dbReference>
<name>A0A917BPJ7_9MICO</name>
<feature type="compositionally biased region" description="Low complexity" evidence="5">
    <location>
        <begin position="131"/>
        <end position="170"/>
    </location>
</feature>
<evidence type="ECO:0000256" key="4">
    <source>
        <dbReference type="ARBA" id="ARBA00022967"/>
    </source>
</evidence>